<protein>
    <recommendedName>
        <fullName evidence="1">Heterokaryon incompatibility domain-containing protein</fullName>
    </recommendedName>
</protein>
<proteinExistence type="predicted"/>
<sequence>MRKSAEEGCAMCGIIADVLDASLPLHPCKSNSTIYDEDAYWFPYDRDAGDDAEASPLVKINLLDSPDRTRLIVRYKGYWLFKRIVKVTELEVLPTRTIHVGDETSEPFLLEAKGTKAPYCVLSYCWGTSPTLKTTKRALQSHKTSIPLHSLPLTIRDGILATRALGFQYLWVDALCIIQDDEEDWGREAAQMGDIYSKATITLSSLVSSDAADGFFGPRQTRQPKSVPLPGMRLPKISRRREQDVTVVAADTVKSPSMCVLVPHWLNSEAPRKGPVHSRGWTLQEQVLSTRKLYFGAGLLRWECQAMHTTEAAPVEHLGLTRIIQKPHRAHAGTYERSERRKQPFALRMFGLGPPGTEHLIRPIAFSIWKVLLMEYTTDRSLTRSSDRLPAFLGVSTFMASHIGSRFIGGLWDGEWFAESLCWAVKTPVPASTTTSSQPPDNAAATAVAVTAAAKAVVDMDITSRRARDPSTVCSRLHIMATS</sequence>
<organism evidence="2 3">
    <name type="scientific">Neonectria punicea</name>
    <dbReference type="NCBI Taxonomy" id="979145"/>
    <lineage>
        <taxon>Eukaryota</taxon>
        <taxon>Fungi</taxon>
        <taxon>Dikarya</taxon>
        <taxon>Ascomycota</taxon>
        <taxon>Pezizomycotina</taxon>
        <taxon>Sordariomycetes</taxon>
        <taxon>Hypocreomycetidae</taxon>
        <taxon>Hypocreales</taxon>
        <taxon>Nectriaceae</taxon>
        <taxon>Neonectria</taxon>
    </lineage>
</organism>
<comment type="caution">
    <text evidence="2">The sequence shown here is derived from an EMBL/GenBank/DDBJ whole genome shotgun (WGS) entry which is preliminary data.</text>
</comment>
<name>A0ABR1HPD2_9HYPO</name>
<reference evidence="2 3" key="1">
    <citation type="journal article" date="2025" name="Microbiol. Resour. Announc.">
        <title>Draft genome sequences for Neonectria magnoliae and Neonectria punicea, canker pathogens of Liriodendron tulipifera and Acer saccharum in West Virginia.</title>
        <authorList>
            <person name="Petronek H.M."/>
            <person name="Kasson M.T."/>
            <person name="Metheny A.M."/>
            <person name="Stauder C.M."/>
            <person name="Lovett B."/>
            <person name="Lynch S.C."/>
            <person name="Garnas J.R."/>
            <person name="Kasson L.R."/>
            <person name="Stajich J.E."/>
        </authorList>
    </citation>
    <scope>NUCLEOTIDE SEQUENCE [LARGE SCALE GENOMIC DNA]</scope>
    <source>
        <strain evidence="2 3">NRRL 64653</strain>
    </source>
</reference>
<dbReference type="Pfam" id="PF06985">
    <property type="entry name" value="HET"/>
    <property type="match status" value="1"/>
</dbReference>
<feature type="domain" description="Heterokaryon incompatibility" evidence="1">
    <location>
        <begin position="119"/>
        <end position="285"/>
    </location>
</feature>
<dbReference type="InterPro" id="IPR010730">
    <property type="entry name" value="HET"/>
</dbReference>
<evidence type="ECO:0000313" key="2">
    <source>
        <dbReference type="EMBL" id="KAK7423042.1"/>
    </source>
</evidence>
<keyword evidence="3" id="KW-1185">Reference proteome</keyword>
<dbReference type="EMBL" id="JAZAVJ010000012">
    <property type="protein sequence ID" value="KAK7423042.1"/>
    <property type="molecule type" value="Genomic_DNA"/>
</dbReference>
<dbReference type="Proteomes" id="UP001498476">
    <property type="component" value="Unassembled WGS sequence"/>
</dbReference>
<evidence type="ECO:0000313" key="3">
    <source>
        <dbReference type="Proteomes" id="UP001498476"/>
    </source>
</evidence>
<gene>
    <name evidence="2" type="ORF">QQX98_001332</name>
</gene>
<dbReference type="PANTHER" id="PTHR33112:SF16">
    <property type="entry name" value="HETEROKARYON INCOMPATIBILITY DOMAIN-CONTAINING PROTEIN"/>
    <property type="match status" value="1"/>
</dbReference>
<dbReference type="PANTHER" id="PTHR33112">
    <property type="entry name" value="DOMAIN PROTEIN, PUTATIVE-RELATED"/>
    <property type="match status" value="1"/>
</dbReference>
<accession>A0ABR1HPD2</accession>
<evidence type="ECO:0000259" key="1">
    <source>
        <dbReference type="Pfam" id="PF06985"/>
    </source>
</evidence>